<proteinExistence type="predicted"/>
<reference evidence="2" key="2">
    <citation type="submission" date="2023-05" db="EMBL/GenBank/DDBJ databases">
        <authorList>
            <person name="Fouks B."/>
        </authorList>
    </citation>
    <scope>NUCLEOTIDE SEQUENCE</scope>
    <source>
        <strain evidence="2">Stay&amp;Tobe</strain>
        <tissue evidence="2">Testes</tissue>
    </source>
</reference>
<reference evidence="2" key="1">
    <citation type="journal article" date="2023" name="IScience">
        <title>Live-bearing cockroach genome reveals convergent evolutionary mechanisms linked to viviparity in insects and beyond.</title>
        <authorList>
            <person name="Fouks B."/>
            <person name="Harrison M.C."/>
            <person name="Mikhailova A.A."/>
            <person name="Marchal E."/>
            <person name="English S."/>
            <person name="Carruthers M."/>
            <person name="Jennings E.C."/>
            <person name="Chiamaka E.L."/>
            <person name="Frigard R.A."/>
            <person name="Pippel M."/>
            <person name="Attardo G.M."/>
            <person name="Benoit J.B."/>
            <person name="Bornberg-Bauer E."/>
            <person name="Tobe S.S."/>
        </authorList>
    </citation>
    <scope>NUCLEOTIDE SEQUENCE</scope>
    <source>
        <strain evidence="2">Stay&amp;Tobe</strain>
    </source>
</reference>
<dbReference type="EMBL" id="JASPKZ010009791">
    <property type="protein sequence ID" value="KAJ9576426.1"/>
    <property type="molecule type" value="Genomic_DNA"/>
</dbReference>
<name>A0AAD7Z9J8_DIPPU</name>
<protein>
    <submittedName>
        <fullName evidence="2">Uncharacterized protein</fullName>
    </submittedName>
</protein>
<accession>A0AAD7Z9J8</accession>
<feature type="non-terminal residue" evidence="2">
    <location>
        <position position="83"/>
    </location>
</feature>
<comment type="caution">
    <text evidence="2">The sequence shown here is derived from an EMBL/GenBank/DDBJ whole genome shotgun (WGS) entry which is preliminary data.</text>
</comment>
<keyword evidence="1" id="KW-1133">Transmembrane helix</keyword>
<keyword evidence="1" id="KW-0812">Transmembrane</keyword>
<keyword evidence="1" id="KW-0472">Membrane</keyword>
<evidence type="ECO:0000313" key="3">
    <source>
        <dbReference type="Proteomes" id="UP001233999"/>
    </source>
</evidence>
<dbReference type="Proteomes" id="UP001233999">
    <property type="component" value="Unassembled WGS sequence"/>
</dbReference>
<organism evidence="2 3">
    <name type="scientific">Diploptera punctata</name>
    <name type="common">Pacific beetle cockroach</name>
    <dbReference type="NCBI Taxonomy" id="6984"/>
    <lineage>
        <taxon>Eukaryota</taxon>
        <taxon>Metazoa</taxon>
        <taxon>Ecdysozoa</taxon>
        <taxon>Arthropoda</taxon>
        <taxon>Hexapoda</taxon>
        <taxon>Insecta</taxon>
        <taxon>Pterygota</taxon>
        <taxon>Neoptera</taxon>
        <taxon>Polyneoptera</taxon>
        <taxon>Dictyoptera</taxon>
        <taxon>Blattodea</taxon>
        <taxon>Blaberoidea</taxon>
        <taxon>Blaberidae</taxon>
        <taxon>Diplopterinae</taxon>
        <taxon>Diploptera</taxon>
    </lineage>
</organism>
<keyword evidence="3" id="KW-1185">Reference proteome</keyword>
<feature type="transmembrane region" description="Helical" evidence="1">
    <location>
        <begin position="56"/>
        <end position="78"/>
    </location>
</feature>
<feature type="non-terminal residue" evidence="2">
    <location>
        <position position="1"/>
    </location>
</feature>
<evidence type="ECO:0000256" key="1">
    <source>
        <dbReference type="SAM" id="Phobius"/>
    </source>
</evidence>
<dbReference type="AlphaFoldDB" id="A0AAD7Z9J8"/>
<gene>
    <name evidence="2" type="ORF">L9F63_006710</name>
</gene>
<sequence length="83" mass="9612">KMVLLPTGPMKFVRLWTTFSLAVGLSKTFVIFFFCNMNVVLSFYLQPFAILLTTPYYNLCRLIPFGTVLILYIIGTWYHMSST</sequence>
<feature type="transmembrane region" description="Helical" evidence="1">
    <location>
        <begin position="21"/>
        <end position="44"/>
    </location>
</feature>
<evidence type="ECO:0000313" key="2">
    <source>
        <dbReference type="EMBL" id="KAJ9576426.1"/>
    </source>
</evidence>